<protein>
    <recommendedName>
        <fullName evidence="2">J domain-containing protein</fullName>
    </recommendedName>
</protein>
<sequence>MKFLGKITGTLLGLSTGKSFFVLIGFLLGHYFDRKSDKRWINQNISFDDFYPFPEYLVQAIFENLGHIFKSNSRVNEDEIKITRELMSSLRLGERQIGEAIKWFNHGKERKFSINQSLRRFKFNTNSQIKNQTLFMRLLTESAISSPTFSQTERRILWSIAKELNIKRSEIIQLEVNIRLYRRSSRLVNNQIDKVILEDAYNVLGVNSSSSDKEIKISYRRLMNQNHPDKIAASNPTPDELASSEELTRNIRNAYEVIKKQRSHF</sequence>
<accession>A0A381N9B6</accession>
<dbReference type="InterPro" id="IPR050817">
    <property type="entry name" value="DjlA_DnaK_co-chaperone"/>
</dbReference>
<dbReference type="Gene3D" id="1.10.3680.10">
    <property type="entry name" value="TerB-like"/>
    <property type="match status" value="1"/>
</dbReference>
<dbReference type="PANTHER" id="PTHR24074">
    <property type="entry name" value="CO-CHAPERONE PROTEIN DJLA"/>
    <property type="match status" value="1"/>
</dbReference>
<reference evidence="3" key="1">
    <citation type="submission" date="2018-05" db="EMBL/GenBank/DDBJ databases">
        <authorList>
            <person name="Lanie J.A."/>
            <person name="Ng W.-L."/>
            <person name="Kazmierczak K.M."/>
            <person name="Andrzejewski T.M."/>
            <person name="Davidsen T.M."/>
            <person name="Wayne K.J."/>
            <person name="Tettelin H."/>
            <person name="Glass J.I."/>
            <person name="Rusch D."/>
            <person name="Podicherti R."/>
            <person name="Tsui H.-C.T."/>
            <person name="Winkler M.E."/>
        </authorList>
    </citation>
    <scope>NUCLEOTIDE SEQUENCE</scope>
</reference>
<feature type="domain" description="J" evidence="2">
    <location>
        <begin position="199"/>
        <end position="263"/>
    </location>
</feature>
<evidence type="ECO:0000259" key="2">
    <source>
        <dbReference type="PROSITE" id="PS50076"/>
    </source>
</evidence>
<dbReference type="EMBL" id="UINC01000155">
    <property type="protein sequence ID" value="SUZ50163.1"/>
    <property type="molecule type" value="Genomic_DNA"/>
</dbReference>
<keyword evidence="1" id="KW-0472">Membrane</keyword>
<dbReference type="PROSITE" id="PS50076">
    <property type="entry name" value="DNAJ_2"/>
    <property type="match status" value="1"/>
</dbReference>
<gene>
    <name evidence="3" type="ORF">METZ01_LOCUS3017</name>
</gene>
<dbReference type="InterPro" id="IPR007791">
    <property type="entry name" value="DjlA_N"/>
</dbReference>
<feature type="transmembrane region" description="Helical" evidence="1">
    <location>
        <begin position="12"/>
        <end position="32"/>
    </location>
</feature>
<dbReference type="NCBIfam" id="NF006948">
    <property type="entry name" value="PRK09430.1"/>
    <property type="match status" value="1"/>
</dbReference>
<evidence type="ECO:0000313" key="3">
    <source>
        <dbReference type="EMBL" id="SUZ50163.1"/>
    </source>
</evidence>
<dbReference type="SMART" id="SM00271">
    <property type="entry name" value="DnaJ"/>
    <property type="match status" value="1"/>
</dbReference>
<proteinExistence type="predicted"/>
<keyword evidence="1" id="KW-1133">Transmembrane helix</keyword>
<dbReference type="Pfam" id="PF05099">
    <property type="entry name" value="TerB"/>
    <property type="match status" value="1"/>
</dbReference>
<dbReference type="CDD" id="cd06257">
    <property type="entry name" value="DnaJ"/>
    <property type="match status" value="1"/>
</dbReference>
<dbReference type="AlphaFoldDB" id="A0A381N9B6"/>
<keyword evidence="1" id="KW-0812">Transmembrane</keyword>
<name>A0A381N9B6_9ZZZZ</name>
<dbReference type="Gene3D" id="1.10.287.110">
    <property type="entry name" value="DnaJ domain"/>
    <property type="match status" value="1"/>
</dbReference>
<dbReference type="InterPro" id="IPR001623">
    <property type="entry name" value="DnaJ_domain"/>
</dbReference>
<dbReference type="Pfam" id="PF00226">
    <property type="entry name" value="DnaJ"/>
    <property type="match status" value="1"/>
</dbReference>
<dbReference type="PRINTS" id="PR00625">
    <property type="entry name" value="JDOMAIN"/>
</dbReference>
<dbReference type="InterPro" id="IPR029024">
    <property type="entry name" value="TerB-like"/>
</dbReference>
<organism evidence="3">
    <name type="scientific">marine metagenome</name>
    <dbReference type="NCBI Taxonomy" id="408172"/>
    <lineage>
        <taxon>unclassified sequences</taxon>
        <taxon>metagenomes</taxon>
        <taxon>ecological metagenomes</taxon>
    </lineage>
</organism>
<dbReference type="InterPro" id="IPR036869">
    <property type="entry name" value="J_dom_sf"/>
</dbReference>
<dbReference type="SUPFAM" id="SSF46565">
    <property type="entry name" value="Chaperone J-domain"/>
    <property type="match status" value="1"/>
</dbReference>
<evidence type="ECO:0000256" key="1">
    <source>
        <dbReference type="SAM" id="Phobius"/>
    </source>
</evidence>